<dbReference type="AlphaFoldDB" id="A0A178MHW6"/>
<dbReference type="InterPro" id="IPR002645">
    <property type="entry name" value="STAS_dom"/>
</dbReference>
<name>A0A178MHW6_9PROT</name>
<gene>
    <name evidence="2" type="ORF">A6A04_05205</name>
</gene>
<evidence type="ECO:0000313" key="2">
    <source>
        <dbReference type="EMBL" id="OAN48153.1"/>
    </source>
</evidence>
<feature type="domain" description="STAS" evidence="1">
    <location>
        <begin position="16"/>
        <end position="99"/>
    </location>
</feature>
<dbReference type="Pfam" id="PF01740">
    <property type="entry name" value="STAS"/>
    <property type="match status" value="1"/>
</dbReference>
<dbReference type="InterPro" id="IPR052746">
    <property type="entry name" value="MlaB_ABC_Transporter"/>
</dbReference>
<comment type="caution">
    <text evidence="2">The sequence shown here is derived from an EMBL/GenBank/DDBJ whole genome shotgun (WGS) entry which is preliminary data.</text>
</comment>
<keyword evidence="3" id="KW-1185">Reference proteome</keyword>
<dbReference type="PROSITE" id="PS50801">
    <property type="entry name" value="STAS"/>
    <property type="match status" value="1"/>
</dbReference>
<accession>A0A178MHW6</accession>
<dbReference type="PANTHER" id="PTHR35849:SF2">
    <property type="entry name" value="BLR2341 PROTEIN"/>
    <property type="match status" value="1"/>
</dbReference>
<evidence type="ECO:0000313" key="3">
    <source>
        <dbReference type="Proteomes" id="UP000078428"/>
    </source>
</evidence>
<sequence>MQYTTKRNGSQIQASLSGRLTFADAAQFPQFVDQVAKGATVCELDLAGLTFIDSTGMSLFVHVYDAAQESGLKVVVRNAQGMVADTLRRASFDTLFEFK</sequence>
<dbReference type="OrthoDB" id="7357598at2"/>
<dbReference type="InterPro" id="IPR036513">
    <property type="entry name" value="STAS_dom_sf"/>
</dbReference>
<dbReference type="EMBL" id="LWQT01000077">
    <property type="protein sequence ID" value="OAN48153.1"/>
    <property type="molecule type" value="Genomic_DNA"/>
</dbReference>
<organism evidence="2 3">
    <name type="scientific">Paramagnetospirillum marisnigri</name>
    <dbReference type="NCBI Taxonomy" id="1285242"/>
    <lineage>
        <taxon>Bacteria</taxon>
        <taxon>Pseudomonadati</taxon>
        <taxon>Pseudomonadota</taxon>
        <taxon>Alphaproteobacteria</taxon>
        <taxon>Rhodospirillales</taxon>
        <taxon>Magnetospirillaceae</taxon>
        <taxon>Paramagnetospirillum</taxon>
    </lineage>
</organism>
<dbReference type="PANTHER" id="PTHR35849">
    <property type="entry name" value="BLR2341 PROTEIN"/>
    <property type="match status" value="1"/>
</dbReference>
<dbReference type="SUPFAM" id="SSF52091">
    <property type="entry name" value="SpoIIaa-like"/>
    <property type="match status" value="1"/>
</dbReference>
<dbReference type="Gene3D" id="3.30.750.24">
    <property type="entry name" value="STAS domain"/>
    <property type="match status" value="1"/>
</dbReference>
<proteinExistence type="predicted"/>
<dbReference type="Proteomes" id="UP000078428">
    <property type="component" value="Unassembled WGS sequence"/>
</dbReference>
<evidence type="ECO:0000259" key="1">
    <source>
        <dbReference type="PROSITE" id="PS50801"/>
    </source>
</evidence>
<protein>
    <recommendedName>
        <fullName evidence="1">STAS domain-containing protein</fullName>
    </recommendedName>
</protein>
<reference evidence="2 3" key="1">
    <citation type="submission" date="2016-04" db="EMBL/GenBank/DDBJ databases">
        <title>Draft genome sequence of freshwater magnetotactic bacteria Magnetospirillum marisnigri SP-1 and Magnetospirillum moscoviense BB-1.</title>
        <authorList>
            <person name="Koziaeva V."/>
            <person name="Dziuba M.V."/>
            <person name="Ivanov T.M."/>
            <person name="Kuznetsov B."/>
            <person name="Grouzdev D.S."/>
        </authorList>
    </citation>
    <scope>NUCLEOTIDE SEQUENCE [LARGE SCALE GENOMIC DNA]</scope>
    <source>
        <strain evidence="2 3">SP-1</strain>
    </source>
</reference>
<dbReference type="CDD" id="cd07043">
    <property type="entry name" value="STAS_anti-anti-sigma_factors"/>
    <property type="match status" value="1"/>
</dbReference>
<dbReference type="STRING" id="1285242.A6A04_05205"/>
<dbReference type="RefSeq" id="WP_068494417.1">
    <property type="nucleotide sequence ID" value="NZ_LWQT01000077.1"/>
</dbReference>